<evidence type="ECO:0000313" key="4">
    <source>
        <dbReference type="Proteomes" id="UP000035085"/>
    </source>
</evidence>
<dbReference type="Proteomes" id="UP000035085">
    <property type="component" value="Plasmid pPV15"/>
</dbReference>
<evidence type="ECO:0000256" key="1">
    <source>
        <dbReference type="ARBA" id="ARBA00008791"/>
    </source>
</evidence>
<feature type="domain" description="UspA" evidence="2">
    <location>
        <begin position="136"/>
        <end position="277"/>
    </location>
</feature>
<dbReference type="CDD" id="cd00293">
    <property type="entry name" value="USP-like"/>
    <property type="match status" value="1"/>
</dbReference>
<dbReference type="InterPro" id="IPR006015">
    <property type="entry name" value="Universal_stress_UspA"/>
</dbReference>
<keyword evidence="3" id="KW-0614">Plasmid</keyword>
<dbReference type="SUPFAM" id="SSF52402">
    <property type="entry name" value="Adenine nucleotide alpha hydrolases-like"/>
    <property type="match status" value="2"/>
</dbReference>
<dbReference type="Pfam" id="PF00582">
    <property type="entry name" value="Usp"/>
    <property type="match status" value="2"/>
</dbReference>
<sequence length="286" mass="30963">MCSASTHVLVLGFFEHPYAYMMPHSRTPADVHAAFDELRHDEASVLSDASGALACTGAKIETRLLGPALGNREIAAAIARVAQAWRADLIVVGAAPAHGIFAALATKVSVALSRYTHCAILIVPAHAGEACSHSPQRILFGIDGSDASLNALRVGMWLAPPYAELLALYIEDRGVDLADVQQFLLEPACRVSRSAKALRRAMALLSKPGKNVRIETRVSHTRLMEDVAQAIVRESRQWGADLIVTGARDRHGMFAWIDGHENERLARAVDRPLLVVHAHGDARTRP</sequence>
<dbReference type="PRINTS" id="PR01438">
    <property type="entry name" value="UNVRSLSTRESS"/>
</dbReference>
<dbReference type="InterPro" id="IPR006016">
    <property type="entry name" value="UspA"/>
</dbReference>
<dbReference type="PANTHER" id="PTHR46268:SF6">
    <property type="entry name" value="UNIVERSAL STRESS PROTEIN UP12"/>
    <property type="match status" value="1"/>
</dbReference>
<reference evidence="4" key="1">
    <citation type="submission" date="2015-02" db="EMBL/GenBank/DDBJ databases">
        <title>Complete Genome Sequencing of Pandoraea vervacti NS15 sp. nov.</title>
        <authorList>
            <person name="Chan K.-G."/>
        </authorList>
    </citation>
    <scope>NUCLEOTIDE SEQUENCE [LARGE SCALE GENOMIC DNA]</scope>
    <source>
        <strain evidence="4">NS15</strain>
        <plasmid evidence="4">pPV15</plasmid>
    </source>
</reference>
<organism evidence="3 4">
    <name type="scientific">Pandoraea vervacti</name>
    <dbReference type="NCBI Taxonomy" id="656178"/>
    <lineage>
        <taxon>Bacteria</taxon>
        <taxon>Pseudomonadati</taxon>
        <taxon>Pseudomonadota</taxon>
        <taxon>Betaproteobacteria</taxon>
        <taxon>Burkholderiales</taxon>
        <taxon>Burkholderiaceae</taxon>
        <taxon>Pandoraea</taxon>
    </lineage>
</organism>
<dbReference type="EMBL" id="CP010898">
    <property type="protein sequence ID" value="AJP60117.1"/>
    <property type="molecule type" value="Genomic_DNA"/>
</dbReference>
<accession>A0ABM5T5E6</accession>
<gene>
    <name evidence="3" type="ORF">UC34_24650</name>
</gene>
<evidence type="ECO:0000259" key="2">
    <source>
        <dbReference type="Pfam" id="PF00582"/>
    </source>
</evidence>
<protein>
    <recommendedName>
        <fullName evidence="2">UspA domain-containing protein</fullName>
    </recommendedName>
</protein>
<dbReference type="PANTHER" id="PTHR46268">
    <property type="entry name" value="STRESS RESPONSE PROTEIN NHAX"/>
    <property type="match status" value="1"/>
</dbReference>
<keyword evidence="4" id="KW-1185">Reference proteome</keyword>
<proteinExistence type="inferred from homology"/>
<name>A0ABM5T5E6_9BURK</name>
<geneLocation type="plasmid" evidence="3 4">
    <name>pPV15</name>
</geneLocation>
<dbReference type="Gene3D" id="3.40.50.620">
    <property type="entry name" value="HUPs"/>
    <property type="match status" value="2"/>
</dbReference>
<feature type="domain" description="UspA" evidence="2">
    <location>
        <begin position="54"/>
        <end position="124"/>
    </location>
</feature>
<comment type="similarity">
    <text evidence="1">Belongs to the universal stress protein A family.</text>
</comment>
<dbReference type="InterPro" id="IPR014729">
    <property type="entry name" value="Rossmann-like_a/b/a_fold"/>
</dbReference>
<evidence type="ECO:0000313" key="3">
    <source>
        <dbReference type="EMBL" id="AJP60117.1"/>
    </source>
</evidence>